<reference evidence="16" key="1">
    <citation type="journal article" date="2015" name="Proc. Natl. Acad. Sci. U.S.A.">
        <title>Genome sequencing of adzuki bean (Vigna angularis) provides insight into high starch and low fat accumulation and domestication.</title>
        <authorList>
            <person name="Yang K."/>
            <person name="Tian Z."/>
            <person name="Chen C."/>
            <person name="Luo L."/>
            <person name="Zhao B."/>
            <person name="Wang Z."/>
            <person name="Yu L."/>
            <person name="Li Y."/>
            <person name="Sun Y."/>
            <person name="Li W."/>
            <person name="Chen Y."/>
            <person name="Li Y."/>
            <person name="Zhang Y."/>
            <person name="Ai D."/>
            <person name="Zhao J."/>
            <person name="Shang C."/>
            <person name="Ma Y."/>
            <person name="Wu B."/>
            <person name="Wang M."/>
            <person name="Gao L."/>
            <person name="Sun D."/>
            <person name="Zhang P."/>
            <person name="Guo F."/>
            <person name="Wang W."/>
            <person name="Li Y."/>
            <person name="Wang J."/>
            <person name="Varshney R.K."/>
            <person name="Wang J."/>
            <person name="Ling H.Q."/>
            <person name="Wan P."/>
        </authorList>
    </citation>
    <scope>NUCLEOTIDE SEQUENCE</scope>
    <source>
        <strain evidence="16">cv. Jingnong 6</strain>
    </source>
</reference>
<dbReference type="STRING" id="3914.A0A0L9V323"/>
<sequence length="148" mass="16417">MSEPGTGRTYQETFELSIGRTEEADSNSFDDDGRPKRTGYWMTASADIIKAVIGYRVLSLPWAFAQLGWIAAPVSFILYSVVTYYTSCLLTACYRTGNQVTGNRNYTYTDAVRSHLGERMAKLCECVQHATLFGREIGSTIAASKSIE</sequence>
<evidence type="ECO:0000313" key="14">
    <source>
        <dbReference type="EMBL" id="KAG2390481.1"/>
    </source>
</evidence>
<evidence type="ECO:0000256" key="2">
    <source>
        <dbReference type="ARBA" id="ARBA00004236"/>
    </source>
</evidence>
<dbReference type="GO" id="GO:0009734">
    <property type="term" value="P:auxin-activated signaling pathway"/>
    <property type="evidence" value="ECO:0007669"/>
    <property type="project" value="UniProtKB-KW"/>
</dbReference>
<evidence type="ECO:0000256" key="9">
    <source>
        <dbReference type="ARBA" id="ARBA00022989"/>
    </source>
</evidence>
<keyword evidence="10" id="KW-0472">Membrane</keyword>
<evidence type="ECO:0000256" key="8">
    <source>
        <dbReference type="ARBA" id="ARBA00022970"/>
    </source>
</evidence>
<comment type="similarity">
    <text evidence="3">Belongs to the amino acid/polyamine transporter 2 family. Amino acid/auxin permease (AAAP) (TC 2.A.18.1) subfamily.</text>
</comment>
<dbReference type="EMBL" id="JABFOF010000007">
    <property type="protein sequence ID" value="KAG2390481.1"/>
    <property type="molecule type" value="Genomic_DNA"/>
</dbReference>
<dbReference type="InterPro" id="IPR013057">
    <property type="entry name" value="AA_transpt_TM"/>
</dbReference>
<keyword evidence="4" id="KW-0813">Transport</keyword>
<keyword evidence="7" id="KW-0769">Symport</keyword>
<evidence type="ECO:0000256" key="7">
    <source>
        <dbReference type="ARBA" id="ARBA00022847"/>
    </source>
</evidence>
<dbReference type="GO" id="GO:0015293">
    <property type="term" value="F:symporter activity"/>
    <property type="evidence" value="ECO:0007669"/>
    <property type="project" value="UniProtKB-KW"/>
</dbReference>
<evidence type="ECO:0000256" key="10">
    <source>
        <dbReference type="ARBA" id="ARBA00023136"/>
    </source>
</evidence>
<evidence type="ECO:0000256" key="6">
    <source>
        <dbReference type="ARBA" id="ARBA00022692"/>
    </source>
</evidence>
<reference evidence="14 17" key="3">
    <citation type="submission" date="2020-05" db="EMBL/GenBank/DDBJ databases">
        <title>Vigna angularis (adzuki bean) Var. LongXiaoDou No. 4 denovo assembly.</title>
        <authorList>
            <person name="Xiang H."/>
        </authorList>
    </citation>
    <scope>NUCLEOTIDE SEQUENCE [LARGE SCALE GENOMIC DNA]</scope>
    <source>
        <tissue evidence="14">Leaf</tissue>
    </source>
</reference>
<dbReference type="GO" id="GO:0012505">
    <property type="term" value="C:endomembrane system"/>
    <property type="evidence" value="ECO:0007669"/>
    <property type="project" value="UniProtKB-SubCell"/>
</dbReference>
<keyword evidence="6" id="KW-0812">Transmembrane</keyword>
<keyword evidence="8" id="KW-0029">Amino-acid transport</keyword>
<evidence type="ECO:0000256" key="4">
    <source>
        <dbReference type="ARBA" id="ARBA00022448"/>
    </source>
</evidence>
<evidence type="ECO:0000256" key="1">
    <source>
        <dbReference type="ARBA" id="ARBA00004127"/>
    </source>
</evidence>
<evidence type="ECO:0000313" key="17">
    <source>
        <dbReference type="Proteomes" id="UP000743370"/>
    </source>
</evidence>
<dbReference type="Proteomes" id="UP000053144">
    <property type="component" value="Chromosome 7"/>
</dbReference>
<dbReference type="Gramene" id="KOM49144">
    <property type="protein sequence ID" value="KOM49144"/>
    <property type="gene ID" value="LR48_Vigan07g284800"/>
</dbReference>
<evidence type="ECO:0000313" key="15">
    <source>
        <dbReference type="EMBL" id="KOM49144.1"/>
    </source>
</evidence>
<evidence type="ECO:0000256" key="12">
    <source>
        <dbReference type="ARBA" id="ARBA00045588"/>
    </source>
</evidence>
<name>A0A0L9V323_PHAAN</name>
<dbReference type="GO" id="GO:0006865">
    <property type="term" value="P:amino acid transport"/>
    <property type="evidence" value="ECO:0007669"/>
    <property type="project" value="UniProtKB-KW"/>
</dbReference>
<dbReference type="PANTHER" id="PTHR48017">
    <property type="entry name" value="OS05G0424000 PROTEIN-RELATED"/>
    <property type="match status" value="1"/>
</dbReference>
<dbReference type="GO" id="GO:0005886">
    <property type="term" value="C:plasma membrane"/>
    <property type="evidence" value="ECO:0007669"/>
    <property type="project" value="UniProtKB-SubCell"/>
</dbReference>
<proteinExistence type="inferred from homology"/>
<comment type="subcellular location">
    <subcellularLocation>
        <location evidence="2">Cell membrane</location>
    </subcellularLocation>
    <subcellularLocation>
        <location evidence="1">Endomembrane system</location>
        <topology evidence="1">Multi-pass membrane protein</topology>
    </subcellularLocation>
</comment>
<evidence type="ECO:0000256" key="5">
    <source>
        <dbReference type="ARBA" id="ARBA00022475"/>
    </source>
</evidence>
<accession>A0A0L9V323</accession>
<dbReference type="Proteomes" id="UP000743370">
    <property type="component" value="Unassembled WGS sequence"/>
</dbReference>
<comment type="function">
    <text evidence="12">Carrier protein involved in proton-driven auxin influx. Mediates the formation of auxin gradient from developing leaves (site of auxin biosynthesis) to tips by contributing to the loading of auxin in vascular tissues and facilitating acropetal (base to tip) auxin transport within inner tissues of the root apex, and basipetal (tip to base) auxin transport within outer tissues of the root apex. May be involved in lateral roots and nodules formation.</text>
</comment>
<keyword evidence="9" id="KW-1133">Transmembrane helix</keyword>
<evidence type="ECO:0000259" key="13">
    <source>
        <dbReference type="Pfam" id="PF01490"/>
    </source>
</evidence>
<dbReference type="OrthoDB" id="40134at2759"/>
<dbReference type="Pfam" id="PF01490">
    <property type="entry name" value="Aa_trans"/>
    <property type="match status" value="1"/>
</dbReference>
<keyword evidence="11" id="KW-0927">Auxin signaling pathway</keyword>
<organism evidence="15 16">
    <name type="scientific">Phaseolus angularis</name>
    <name type="common">Azuki bean</name>
    <name type="synonym">Vigna angularis</name>
    <dbReference type="NCBI Taxonomy" id="3914"/>
    <lineage>
        <taxon>Eukaryota</taxon>
        <taxon>Viridiplantae</taxon>
        <taxon>Streptophyta</taxon>
        <taxon>Embryophyta</taxon>
        <taxon>Tracheophyta</taxon>
        <taxon>Spermatophyta</taxon>
        <taxon>Magnoliopsida</taxon>
        <taxon>eudicotyledons</taxon>
        <taxon>Gunneridae</taxon>
        <taxon>Pentapetalae</taxon>
        <taxon>rosids</taxon>
        <taxon>fabids</taxon>
        <taxon>Fabales</taxon>
        <taxon>Fabaceae</taxon>
        <taxon>Papilionoideae</taxon>
        <taxon>50 kb inversion clade</taxon>
        <taxon>NPAAA clade</taxon>
        <taxon>indigoferoid/millettioid clade</taxon>
        <taxon>Phaseoleae</taxon>
        <taxon>Vigna</taxon>
    </lineage>
</organism>
<evidence type="ECO:0000256" key="3">
    <source>
        <dbReference type="ARBA" id="ARBA00005590"/>
    </source>
</evidence>
<evidence type="ECO:0000313" key="16">
    <source>
        <dbReference type="Proteomes" id="UP000053144"/>
    </source>
</evidence>
<dbReference type="EMBL" id="CM003377">
    <property type="protein sequence ID" value="KOM49144.1"/>
    <property type="molecule type" value="Genomic_DNA"/>
</dbReference>
<dbReference type="AlphaFoldDB" id="A0A0L9V323"/>
<keyword evidence="5" id="KW-1003">Cell membrane</keyword>
<reference evidence="15" key="2">
    <citation type="submission" date="2015-02" db="EMBL/GenBank/DDBJ databases">
        <authorList>
            <person name="Chooi Y.-H."/>
        </authorList>
    </citation>
    <scope>NUCLEOTIDE SEQUENCE</scope>
    <source>
        <tissue evidence="15">Seedling</tissue>
    </source>
</reference>
<dbReference type="OMA" id="WMTASAD"/>
<gene>
    <name evidence="14" type="ORF">HKW66_Vig0221130</name>
    <name evidence="15" type="ORF">LR48_Vigan07g284800</name>
</gene>
<protein>
    <submittedName>
        <fullName evidence="14">Amino acid permease 5 Amino acid transporter</fullName>
    </submittedName>
</protein>
<feature type="domain" description="Amino acid transporter transmembrane" evidence="13">
    <location>
        <begin position="38"/>
        <end position="147"/>
    </location>
</feature>
<evidence type="ECO:0000256" key="11">
    <source>
        <dbReference type="ARBA" id="ARBA00023294"/>
    </source>
</evidence>